<gene>
    <name evidence="1" type="ORF">KQ875_01230</name>
</gene>
<evidence type="ECO:0000313" key="2">
    <source>
        <dbReference type="Proteomes" id="UP000718793"/>
    </source>
</evidence>
<comment type="caution">
    <text evidence="1">The sequence shown here is derived from an EMBL/GenBank/DDBJ whole genome shotgun (WGS) entry which is preliminary data.</text>
</comment>
<proteinExistence type="predicted"/>
<dbReference type="RefSeq" id="WP_216488593.1">
    <property type="nucleotide sequence ID" value="NZ_JAHMHH010000001.1"/>
</dbReference>
<sequence length="387" mass="46265">MTNNLSYWTFEIETSNYKKNTKSSHFFAEMTIIFDKNTLVIYYYFFKIKSVCIDTLTTKSWFSKNSTFLKRQNLFNLLKIKQNVRELSSQHSLVCFTEKNNPNEIKIINDFIDKNIHNITIKGLKSLFSGNNPTGEVSNPASAPIVLSNPEKNFNKNFAIFFENYCLKKTFKQRDVINFKTLITKELITKENYFLKILNNEDFQELNNFIFQLGKTKEKEFGKKIVKKIREFVNIDQINKLVLYERRQYIQKVENIKVFDVFSNSSTSNKCHIFPVYAIRNKMIQKSIENRYKDNETRMKEIIKISKNISDKDNYLNLDPTWHAFFDKNYFSYDENRGTMILVNNEIMEQEIQKYEMIFKKIQQIPSQHLNSQRKKFLKLRNKELQI</sequence>
<evidence type="ECO:0000313" key="1">
    <source>
        <dbReference type="EMBL" id="MBU4692217.1"/>
    </source>
</evidence>
<name>A0ABS6DQK8_9MOLU</name>
<keyword evidence="2" id="KW-1185">Reference proteome</keyword>
<protein>
    <recommendedName>
        <fullName evidence="3">HNH nuclease domain-containing protein</fullName>
    </recommendedName>
</protein>
<organism evidence="1 2">
    <name type="scientific">Mycoplasma zalophi</name>
    <dbReference type="NCBI Taxonomy" id="191287"/>
    <lineage>
        <taxon>Bacteria</taxon>
        <taxon>Bacillati</taxon>
        <taxon>Mycoplasmatota</taxon>
        <taxon>Mollicutes</taxon>
        <taxon>Mycoplasmataceae</taxon>
        <taxon>Mycoplasma</taxon>
    </lineage>
</organism>
<accession>A0ABS6DQK8</accession>
<dbReference type="NCBIfam" id="NF045952">
    <property type="entry name" value="MAG4270_fam"/>
    <property type="match status" value="1"/>
</dbReference>
<evidence type="ECO:0008006" key="3">
    <source>
        <dbReference type="Google" id="ProtNLM"/>
    </source>
</evidence>
<reference evidence="1" key="1">
    <citation type="submission" date="2021-06" db="EMBL/GenBank/DDBJ databases">
        <title>Novel Mycoplasma species detected in California sea lions (Zalophus californianus) from the USA.</title>
        <authorList>
            <person name="Volokhov D.V."/>
            <person name="Furtak V.A."/>
            <person name="Zagorodnyaya T.A."/>
        </authorList>
    </citation>
    <scope>NUCLEOTIDE SEQUENCE [LARGE SCALE GENOMIC DNA]</scope>
    <source>
        <strain evidence="1">CSL 5346</strain>
    </source>
</reference>
<dbReference type="EMBL" id="JAHMHH010000001">
    <property type="protein sequence ID" value="MBU4692217.1"/>
    <property type="molecule type" value="Genomic_DNA"/>
</dbReference>
<dbReference type="Proteomes" id="UP000718793">
    <property type="component" value="Unassembled WGS sequence"/>
</dbReference>